<evidence type="ECO:0000256" key="6">
    <source>
        <dbReference type="ARBA" id="ARBA00023235"/>
    </source>
</evidence>
<name>A0AAI9EBA3_9PEZI</name>
<dbReference type="EMBL" id="CAVMBE010000030">
    <property type="protein sequence ID" value="CAK4025517.1"/>
    <property type="molecule type" value="Genomic_DNA"/>
</dbReference>
<dbReference type="InterPro" id="IPR046357">
    <property type="entry name" value="PPIase_dom_sf"/>
</dbReference>
<comment type="caution">
    <text evidence="10">The sequence shown here is derived from an EMBL/GenBank/DDBJ whole genome shotgun (WGS) entry which is preliminary data.</text>
</comment>
<dbReference type="GO" id="GO:0000785">
    <property type="term" value="C:chromatin"/>
    <property type="evidence" value="ECO:0007669"/>
    <property type="project" value="TreeGrafter"/>
</dbReference>
<dbReference type="PANTHER" id="PTHR43811:SF19">
    <property type="entry name" value="39 KDA FK506-BINDING NUCLEAR PROTEIN"/>
    <property type="match status" value="1"/>
</dbReference>
<evidence type="ECO:0000256" key="8">
    <source>
        <dbReference type="SAM" id="MobiDB-lite"/>
    </source>
</evidence>
<dbReference type="InterPro" id="IPR023566">
    <property type="entry name" value="PPIase_Fpr3/Fpr4-like"/>
</dbReference>
<evidence type="ECO:0000313" key="10">
    <source>
        <dbReference type="EMBL" id="CAK4025517.1"/>
    </source>
</evidence>
<dbReference type="Gene3D" id="2.60.120.340">
    <property type="entry name" value="Nucleoplasmin core domain"/>
    <property type="match status" value="1"/>
</dbReference>
<comment type="subunit">
    <text evidence="4">Binds to histones H3 and H4.</text>
</comment>
<evidence type="ECO:0000256" key="5">
    <source>
        <dbReference type="ARBA" id="ARBA00023110"/>
    </source>
</evidence>
<dbReference type="GO" id="GO:0003755">
    <property type="term" value="F:peptidyl-prolyl cis-trans isomerase activity"/>
    <property type="evidence" value="ECO:0007669"/>
    <property type="project" value="UniProtKB-KW"/>
</dbReference>
<keyword evidence="5 7" id="KW-0697">Rotamase</keyword>
<dbReference type="PROSITE" id="PS50059">
    <property type="entry name" value="FKBP_PPIASE"/>
    <property type="match status" value="1"/>
</dbReference>
<evidence type="ECO:0000256" key="1">
    <source>
        <dbReference type="ARBA" id="ARBA00000971"/>
    </source>
</evidence>
<evidence type="ECO:0000256" key="4">
    <source>
        <dbReference type="ARBA" id="ARBA00011865"/>
    </source>
</evidence>
<reference evidence="10" key="1">
    <citation type="submission" date="2023-11" db="EMBL/GenBank/DDBJ databases">
        <authorList>
            <person name="Alioto T."/>
            <person name="Alioto T."/>
            <person name="Gomez Garrido J."/>
        </authorList>
    </citation>
    <scope>NUCLEOTIDE SEQUENCE</scope>
</reference>
<feature type="compositionally biased region" description="Acidic residues" evidence="8">
    <location>
        <begin position="87"/>
        <end position="101"/>
    </location>
</feature>
<dbReference type="Gene3D" id="3.10.50.40">
    <property type="match status" value="1"/>
</dbReference>
<feature type="compositionally biased region" description="Basic and acidic residues" evidence="8">
    <location>
        <begin position="314"/>
        <end position="325"/>
    </location>
</feature>
<proteinExistence type="inferred from homology"/>
<dbReference type="PIRSF" id="PIRSF001473">
    <property type="entry name" value="FK506-bp_FPR3"/>
    <property type="match status" value="1"/>
</dbReference>
<keyword evidence="11" id="KW-1185">Reference proteome</keyword>
<keyword evidence="6 7" id="KW-0413">Isomerase</keyword>
<evidence type="ECO:0000313" key="11">
    <source>
        <dbReference type="Proteomes" id="UP001296104"/>
    </source>
</evidence>
<dbReference type="InterPro" id="IPR041232">
    <property type="entry name" value="NPL"/>
</dbReference>
<dbReference type="EC" id="5.2.1.8" evidence="7"/>
<organism evidence="10 11">
    <name type="scientific">Lecanosticta acicola</name>
    <dbReference type="NCBI Taxonomy" id="111012"/>
    <lineage>
        <taxon>Eukaryota</taxon>
        <taxon>Fungi</taxon>
        <taxon>Dikarya</taxon>
        <taxon>Ascomycota</taxon>
        <taxon>Pezizomycotina</taxon>
        <taxon>Dothideomycetes</taxon>
        <taxon>Dothideomycetidae</taxon>
        <taxon>Mycosphaerellales</taxon>
        <taxon>Mycosphaerellaceae</taxon>
        <taxon>Lecanosticta</taxon>
    </lineage>
</organism>
<feature type="compositionally biased region" description="Acidic residues" evidence="8">
    <location>
        <begin position="230"/>
        <end position="262"/>
    </location>
</feature>
<dbReference type="Pfam" id="PF00254">
    <property type="entry name" value="FKBP_C"/>
    <property type="match status" value="1"/>
</dbReference>
<evidence type="ECO:0000256" key="2">
    <source>
        <dbReference type="ARBA" id="ARBA00002221"/>
    </source>
</evidence>
<comment type="similarity">
    <text evidence="3">Belongs to the FKBP-type PPIase family. FKBP3/4 subfamily.</text>
</comment>
<dbReference type="Proteomes" id="UP001296104">
    <property type="component" value="Unassembled WGS sequence"/>
</dbReference>
<evidence type="ECO:0000259" key="9">
    <source>
        <dbReference type="PROSITE" id="PS50059"/>
    </source>
</evidence>
<evidence type="ECO:0000256" key="7">
    <source>
        <dbReference type="PROSITE-ProRule" id="PRU00277"/>
    </source>
</evidence>
<comment type="catalytic activity">
    <reaction evidence="1 7">
        <text>[protein]-peptidylproline (omega=180) = [protein]-peptidylproline (omega=0)</text>
        <dbReference type="Rhea" id="RHEA:16237"/>
        <dbReference type="Rhea" id="RHEA-COMP:10747"/>
        <dbReference type="Rhea" id="RHEA-COMP:10748"/>
        <dbReference type="ChEBI" id="CHEBI:83833"/>
        <dbReference type="ChEBI" id="CHEBI:83834"/>
        <dbReference type="EC" id="5.2.1.8"/>
    </reaction>
</comment>
<dbReference type="FunFam" id="3.10.50.40:FF:000006">
    <property type="entry name" value="Peptidyl-prolyl cis-trans isomerase"/>
    <property type="match status" value="1"/>
</dbReference>
<dbReference type="InterPro" id="IPR001179">
    <property type="entry name" value="PPIase_FKBP_dom"/>
</dbReference>
<feature type="region of interest" description="Disordered" evidence="8">
    <location>
        <begin position="60"/>
        <end position="170"/>
    </location>
</feature>
<dbReference type="GO" id="GO:0005730">
    <property type="term" value="C:nucleolus"/>
    <property type="evidence" value="ECO:0007669"/>
    <property type="project" value="TreeGrafter"/>
</dbReference>
<dbReference type="Pfam" id="PF17800">
    <property type="entry name" value="NPL"/>
    <property type="match status" value="1"/>
</dbReference>
<dbReference type="SUPFAM" id="SSF54534">
    <property type="entry name" value="FKBP-like"/>
    <property type="match status" value="1"/>
</dbReference>
<feature type="domain" description="PPIase FKBP-type" evidence="9">
    <location>
        <begin position="413"/>
        <end position="500"/>
    </location>
</feature>
<feature type="compositionally biased region" description="Acidic residues" evidence="8">
    <location>
        <begin position="157"/>
        <end position="170"/>
    </location>
</feature>
<feature type="compositionally biased region" description="Basic and acidic residues" evidence="8">
    <location>
        <begin position="346"/>
        <end position="371"/>
    </location>
</feature>
<dbReference type="AlphaFoldDB" id="A0AAI9EBA3"/>
<feature type="compositionally biased region" description="Acidic residues" evidence="8">
    <location>
        <begin position="64"/>
        <end position="80"/>
    </location>
</feature>
<accession>A0AAI9EBA3</accession>
<protein>
    <recommendedName>
        <fullName evidence="7">peptidylprolyl isomerase</fullName>
        <ecNumber evidence="7">5.2.1.8</ecNumber>
    </recommendedName>
</protein>
<feature type="region of interest" description="Disordered" evidence="8">
    <location>
        <begin position="217"/>
        <end position="389"/>
    </location>
</feature>
<gene>
    <name evidence="10" type="ORF">LECACI_7A004972</name>
</gene>
<sequence length="502" mass="54768">MAGMIPMAVYGLEVPCGDMPIPAKSDIPSAFRITMAAIDPSAEPEGDDGAVPRATLKLIRRSLDDEDDEDEDEDDFDADYMDALLAEGEEEDDDESDDDEDLKGGPSDPAKSKKARKEAALKQILAEEGMDLDEDEKPTVNGVKKSAKALGKMPVSDDSDEEDEDDDDDMDVEEFVLCTLDPSKNWQQPLDITVGEREQVFFMVSGTHTIYLTGNYVEPADLQGPGSDMYDPDSDDELDYDLEPDSDELDEDDEDDELDELEDPRITEVDDDDEDEAPTLIEKKADKKGKNKRPAEDEETADANGIDEMIAKAAQKDKTNGEQKLSKKQLKKQKKNDGSANVTSTDEAKKESDAPSSAKSDKKVSFAKELEQGPTPTKDGKSEKGKASLGVKKVQGVTIDDKKLGTGPAAKNGDRVSMRYIGKLEKDNKVFDSNKKGKPFSFKLGAGEVIKGWEIGIQGLTAGGERRITIPAHLAYGSKSLPGIPANSTLVFDVKLLEINKK</sequence>
<evidence type="ECO:0000256" key="3">
    <source>
        <dbReference type="ARBA" id="ARBA00007838"/>
    </source>
</evidence>
<comment type="function">
    <text evidence="2">PPIase that acts as a histone chaperone. Histone proline isomerase that increases the rate of cis-trans isomerization at prolines on the histone H3 N-terminal tail. Proline isomerization influences H3 methylation thereby regulating gene expression.</text>
</comment>
<dbReference type="PANTHER" id="PTHR43811">
    <property type="entry name" value="FKBP-TYPE PEPTIDYL-PROLYL CIS-TRANS ISOMERASE FKPA"/>
    <property type="match status" value="1"/>
</dbReference>